<feature type="binding site" evidence="2">
    <location>
        <position position="50"/>
    </location>
    <ligand>
        <name>substrate</name>
    </ligand>
</feature>
<keyword evidence="4" id="KW-1185">Reference proteome</keyword>
<sequence>MPMKLPFFKNKKTKVKEETELDNIPEHVAIIMDGNGRWAKKRGFPRIAGHKEGMEVVKKIVNTAVNCHVKVLTLYAFSTENWSRPKSEVDYLLGLPKEFLHIYLPEMIENNVKIDTIGNFDVLPNHTKKAIRYAKEQTKDNDGLLLNFALNYGSRFEIVQAIRQIITDIDSSKLTLDKLDEHIFSEYLYTTGLSDPDLLIRTSGEQRLSNFLLWQLAYTEFWFTDVLWPDFSDEKFKEALHDYQRRKRRYGGI</sequence>
<dbReference type="NCBIfam" id="NF011405">
    <property type="entry name" value="PRK14830.1"/>
    <property type="match status" value="1"/>
</dbReference>
<feature type="binding site" evidence="2">
    <location>
        <position position="220"/>
    </location>
    <ligand>
        <name>Mg(2+)</name>
        <dbReference type="ChEBI" id="CHEBI:18420"/>
    </ligand>
</feature>
<proteinExistence type="inferred from homology"/>
<evidence type="ECO:0000313" key="3">
    <source>
        <dbReference type="EMBL" id="GGJ92686.1"/>
    </source>
</evidence>
<dbReference type="FunFam" id="3.40.1180.10:FF:000001">
    <property type="entry name" value="(2E,6E)-farnesyl-diphosphate-specific ditrans,polycis-undecaprenyl-diphosphate synthase"/>
    <property type="match status" value="1"/>
</dbReference>
<keyword evidence="1 2" id="KW-0808">Transferase</keyword>
<protein>
    <recommendedName>
        <fullName evidence="2">Isoprenyl transferase</fullName>
        <ecNumber evidence="2">2.5.1.-</ecNumber>
    </recommendedName>
</protein>
<dbReference type="Gene3D" id="3.40.1180.10">
    <property type="entry name" value="Decaprenyl diphosphate synthase-like"/>
    <property type="match status" value="1"/>
</dbReference>
<dbReference type="InterPro" id="IPR036424">
    <property type="entry name" value="UPP_synth-like_sf"/>
</dbReference>
<feature type="binding site" evidence="2">
    <location>
        <position position="46"/>
    </location>
    <ligand>
        <name>substrate</name>
    </ligand>
</feature>
<dbReference type="SUPFAM" id="SSF64005">
    <property type="entry name" value="Undecaprenyl diphosphate synthase"/>
    <property type="match status" value="1"/>
</dbReference>
<dbReference type="EC" id="2.5.1.-" evidence="2"/>
<dbReference type="GO" id="GO:0030145">
    <property type="term" value="F:manganese ion binding"/>
    <property type="evidence" value="ECO:0007669"/>
    <property type="project" value="TreeGrafter"/>
</dbReference>
<comment type="caution">
    <text evidence="3">The sequence shown here is derived from an EMBL/GenBank/DDBJ whole genome shotgun (WGS) entry which is preliminary data.</text>
</comment>
<comment type="similarity">
    <text evidence="2">Belongs to the UPP synthase family.</text>
</comment>
<dbReference type="GO" id="GO:0008834">
    <property type="term" value="F:ditrans,polycis-undecaprenyl-diphosphate synthase [(2E,6E)-farnesyl-diphosphate specific] activity"/>
    <property type="evidence" value="ECO:0007669"/>
    <property type="project" value="TreeGrafter"/>
</dbReference>
<dbReference type="AlphaFoldDB" id="A0A917UXD2"/>
<dbReference type="RefSeq" id="WP_188632397.1">
    <property type="nucleotide sequence ID" value="NZ_BMNQ01000014.1"/>
</dbReference>
<reference evidence="3" key="2">
    <citation type="submission" date="2020-09" db="EMBL/GenBank/DDBJ databases">
        <authorList>
            <person name="Sun Q."/>
            <person name="Ohkuma M."/>
        </authorList>
    </citation>
    <scope>NUCLEOTIDE SEQUENCE</scope>
    <source>
        <strain evidence="3">JCM 12580</strain>
    </source>
</reference>
<feature type="binding site" evidence="2">
    <location>
        <position position="84"/>
    </location>
    <ligand>
        <name>substrate</name>
    </ligand>
</feature>
<dbReference type="GO" id="GO:0016094">
    <property type="term" value="P:polyprenol biosynthetic process"/>
    <property type="evidence" value="ECO:0007669"/>
    <property type="project" value="TreeGrafter"/>
</dbReference>
<dbReference type="PROSITE" id="PS01066">
    <property type="entry name" value="UPP_SYNTHASE"/>
    <property type="match status" value="1"/>
</dbReference>
<keyword evidence="2" id="KW-0479">Metal-binding</keyword>
<dbReference type="PANTHER" id="PTHR10291">
    <property type="entry name" value="DEHYDRODOLICHYL DIPHOSPHATE SYNTHASE FAMILY MEMBER"/>
    <property type="match status" value="1"/>
</dbReference>
<dbReference type="InterPro" id="IPR001441">
    <property type="entry name" value="UPP_synth-like"/>
</dbReference>
<dbReference type="NCBIfam" id="TIGR00055">
    <property type="entry name" value="uppS"/>
    <property type="match status" value="1"/>
</dbReference>
<dbReference type="GO" id="GO:0005829">
    <property type="term" value="C:cytosol"/>
    <property type="evidence" value="ECO:0007669"/>
    <property type="project" value="TreeGrafter"/>
</dbReference>
<accession>A0A917UXD2</accession>
<dbReference type="GO" id="GO:0000287">
    <property type="term" value="F:magnesium ion binding"/>
    <property type="evidence" value="ECO:0007669"/>
    <property type="project" value="UniProtKB-UniRule"/>
</dbReference>
<dbReference type="EMBL" id="BMNQ01000014">
    <property type="protein sequence ID" value="GGJ92686.1"/>
    <property type="molecule type" value="Genomic_DNA"/>
</dbReference>
<name>A0A917UXD2_9BACI</name>
<keyword evidence="2" id="KW-0460">Magnesium</keyword>
<feature type="binding site" evidence="2">
    <location>
        <position position="38"/>
    </location>
    <ligand>
        <name>substrate</name>
    </ligand>
</feature>
<feature type="binding site" evidence="2">
    <location>
        <position position="201"/>
    </location>
    <ligand>
        <name>substrate</name>
    </ligand>
</feature>
<evidence type="ECO:0000256" key="1">
    <source>
        <dbReference type="ARBA" id="ARBA00022679"/>
    </source>
</evidence>
<reference evidence="3" key="1">
    <citation type="journal article" date="2014" name="Int. J. Syst. Evol. Microbiol.">
        <title>Complete genome sequence of Corynebacterium casei LMG S-19264T (=DSM 44701T), isolated from a smear-ripened cheese.</title>
        <authorList>
            <consortium name="US DOE Joint Genome Institute (JGI-PGF)"/>
            <person name="Walter F."/>
            <person name="Albersmeier A."/>
            <person name="Kalinowski J."/>
            <person name="Ruckert C."/>
        </authorList>
    </citation>
    <scope>NUCLEOTIDE SEQUENCE</scope>
    <source>
        <strain evidence="3">JCM 12580</strain>
    </source>
</reference>
<feature type="active site" description="Proton acceptor" evidence="2">
    <location>
        <position position="81"/>
    </location>
</feature>
<comment type="cofactor">
    <cofactor evidence="2">
        <name>Mg(2+)</name>
        <dbReference type="ChEBI" id="CHEBI:18420"/>
    </cofactor>
    <text evidence="2">Binds 2 magnesium ions per subunit.</text>
</comment>
<feature type="binding site" evidence="2">
    <location>
        <begin position="34"/>
        <end position="37"/>
    </location>
    <ligand>
        <name>substrate</name>
    </ligand>
</feature>
<feature type="binding site" evidence="2">
    <location>
        <begin position="78"/>
        <end position="80"/>
    </location>
    <ligand>
        <name>substrate</name>
    </ligand>
</feature>
<comment type="subunit">
    <text evidence="2">Homodimer.</text>
</comment>
<dbReference type="Pfam" id="PF01255">
    <property type="entry name" value="Prenyltransf"/>
    <property type="match status" value="1"/>
</dbReference>
<comment type="function">
    <text evidence="2">Catalyzes the condensation of isopentenyl diphosphate (IPP) with allylic pyrophosphates generating different type of terpenoids.</text>
</comment>
<organism evidence="3 4">
    <name type="scientific">Lentibacillus kapialis</name>
    <dbReference type="NCBI Taxonomy" id="340214"/>
    <lineage>
        <taxon>Bacteria</taxon>
        <taxon>Bacillati</taxon>
        <taxon>Bacillota</taxon>
        <taxon>Bacilli</taxon>
        <taxon>Bacillales</taxon>
        <taxon>Bacillaceae</taxon>
        <taxon>Lentibacillus</taxon>
    </lineage>
</organism>
<feature type="binding site" evidence="2">
    <location>
        <begin position="207"/>
        <end position="209"/>
    </location>
    <ligand>
        <name>substrate</name>
    </ligand>
</feature>
<dbReference type="Proteomes" id="UP000658382">
    <property type="component" value="Unassembled WGS sequence"/>
</dbReference>
<dbReference type="CDD" id="cd00475">
    <property type="entry name" value="Cis_IPPS"/>
    <property type="match status" value="1"/>
</dbReference>
<dbReference type="PANTHER" id="PTHR10291:SF0">
    <property type="entry name" value="DEHYDRODOLICHYL DIPHOSPHATE SYNTHASE 2"/>
    <property type="match status" value="1"/>
</dbReference>
<feature type="binding site" evidence="2">
    <location>
        <position position="33"/>
    </location>
    <ligand>
        <name>Mg(2+)</name>
        <dbReference type="ChEBI" id="CHEBI:18420"/>
    </ligand>
</feature>
<gene>
    <name evidence="3" type="primary">uppS</name>
    <name evidence="3" type="ORF">GCM10007063_14130</name>
</gene>
<evidence type="ECO:0000313" key="4">
    <source>
        <dbReference type="Proteomes" id="UP000658382"/>
    </source>
</evidence>
<dbReference type="InterPro" id="IPR018520">
    <property type="entry name" value="UPP_synth-like_CS"/>
</dbReference>
<feature type="active site" evidence="2">
    <location>
        <position position="33"/>
    </location>
</feature>
<feature type="binding site" evidence="2">
    <location>
        <position position="82"/>
    </location>
    <ligand>
        <name>substrate</name>
    </ligand>
</feature>
<dbReference type="HAMAP" id="MF_01139">
    <property type="entry name" value="ISPT"/>
    <property type="match status" value="1"/>
</dbReference>
<evidence type="ECO:0000256" key="2">
    <source>
        <dbReference type="HAMAP-Rule" id="MF_01139"/>
    </source>
</evidence>